<proteinExistence type="predicted"/>
<evidence type="ECO:0000313" key="1">
    <source>
        <dbReference type="EMBL" id="DAF65054.1"/>
    </source>
</evidence>
<organism evidence="1">
    <name type="scientific">Podoviridae sp. ct2iq11</name>
    <dbReference type="NCBI Taxonomy" id="2827720"/>
    <lineage>
        <taxon>Viruses</taxon>
        <taxon>Duplodnaviria</taxon>
        <taxon>Heunggongvirae</taxon>
        <taxon>Uroviricota</taxon>
        <taxon>Caudoviricetes</taxon>
    </lineage>
</organism>
<dbReference type="SUPFAM" id="SSF101386">
    <property type="entry name" value="all-alpha NTP pyrophosphatases"/>
    <property type="match status" value="1"/>
</dbReference>
<name>A0A8S5TPI2_9CAUD</name>
<protein>
    <submittedName>
        <fullName evidence="1">Triphosphate Pyrophosphohydrolase</fullName>
    </submittedName>
</protein>
<dbReference type="EMBL" id="BK032872">
    <property type="protein sequence ID" value="DAF65054.1"/>
    <property type="molecule type" value="Genomic_DNA"/>
</dbReference>
<accession>A0A8S5TPI2</accession>
<reference evidence="1" key="1">
    <citation type="journal article" date="2021" name="Proc. Natl. Acad. Sci. U.S.A.">
        <title>A Catalog of Tens of Thousands of Viruses from Human Metagenomes Reveals Hidden Associations with Chronic Diseases.</title>
        <authorList>
            <person name="Tisza M.J."/>
            <person name="Buck C.B."/>
        </authorList>
    </citation>
    <scope>NUCLEOTIDE SEQUENCE</scope>
    <source>
        <strain evidence="1">Ct2iq11</strain>
    </source>
</reference>
<sequence>MDSTITINLTNDEHENLTCDGKVLFSLISRLAKAEAKHPDFADGIYQGVGVIGEEYGELCQALNKRQGEERVMDEALDLLCVVWRLCRGDWRTGDE</sequence>